<organism evidence="2 3">
    <name type="scientific">[Eubacterium] siraeum</name>
    <dbReference type="NCBI Taxonomy" id="39492"/>
    <lineage>
        <taxon>Bacteria</taxon>
        <taxon>Bacillati</taxon>
        <taxon>Bacillota</taxon>
        <taxon>Clostridia</taxon>
        <taxon>Eubacteriales</taxon>
        <taxon>Oscillospiraceae</taxon>
        <taxon>Oscillospiraceae incertae sedis</taxon>
    </lineage>
</organism>
<evidence type="ECO:0000313" key="2">
    <source>
        <dbReference type="EMBL" id="CUQ92752.1"/>
    </source>
</evidence>
<evidence type="ECO:0000313" key="3">
    <source>
        <dbReference type="Proteomes" id="UP000095662"/>
    </source>
</evidence>
<gene>
    <name evidence="2" type="primary">thiT</name>
    <name evidence="2" type="ORF">ERS852540_02591</name>
</gene>
<feature type="transmembrane region" description="Helical" evidence="1">
    <location>
        <begin position="7"/>
        <end position="25"/>
    </location>
</feature>
<feature type="transmembrane region" description="Helical" evidence="1">
    <location>
        <begin position="162"/>
        <end position="182"/>
    </location>
</feature>
<dbReference type="AlphaFoldDB" id="A0A175A364"/>
<feature type="transmembrane region" description="Helical" evidence="1">
    <location>
        <begin position="85"/>
        <end position="107"/>
    </location>
</feature>
<dbReference type="InterPro" id="IPR012651">
    <property type="entry name" value="Thia_Transptr_ThiT"/>
</dbReference>
<dbReference type="Gene3D" id="1.10.1760.20">
    <property type="match status" value="1"/>
</dbReference>
<dbReference type="OrthoDB" id="9795813at2"/>
<dbReference type="EMBL" id="CZBY01000035">
    <property type="protein sequence ID" value="CUQ92752.1"/>
    <property type="molecule type" value="Genomic_DNA"/>
</dbReference>
<dbReference type="GO" id="GO:0015234">
    <property type="term" value="F:thiamine transmembrane transporter activity"/>
    <property type="evidence" value="ECO:0007669"/>
    <property type="project" value="InterPro"/>
</dbReference>
<feature type="transmembrane region" description="Helical" evidence="1">
    <location>
        <begin position="56"/>
        <end position="79"/>
    </location>
</feature>
<reference evidence="2 3" key="1">
    <citation type="submission" date="2015-09" db="EMBL/GenBank/DDBJ databases">
        <authorList>
            <consortium name="Pathogen Informatics"/>
        </authorList>
    </citation>
    <scope>NUCLEOTIDE SEQUENCE [LARGE SCALE GENOMIC DNA]</scope>
    <source>
        <strain evidence="2 3">2789STDY5834928</strain>
    </source>
</reference>
<name>A0A175A364_9FIRM</name>
<feature type="transmembrane region" description="Helical" evidence="1">
    <location>
        <begin position="31"/>
        <end position="49"/>
    </location>
</feature>
<sequence>MKNEKVLTLVEGAVMVALATVLSFVKIFHLPWGGSVTLLSMLPIIVFSIKRGVANGLAASFVFALIQFIQGCADGLFGWGLTPVSLVACIFIDYIFAFTVLGLAGIFRKYGMPGVIGGSAMAMGLRLVCHYISGVLIFGSFGELWNGFTVNEPCLYSLLYNGAYMLPEIVFTVIGAVVLMSVPQTKRLIFKNV</sequence>
<protein>
    <submittedName>
        <fullName evidence="2">Thiamine ECF transporter S component ThiT</fullName>
    </submittedName>
</protein>
<keyword evidence="1" id="KW-0472">Membrane</keyword>
<feature type="transmembrane region" description="Helical" evidence="1">
    <location>
        <begin position="119"/>
        <end position="142"/>
    </location>
</feature>
<keyword evidence="1" id="KW-1133">Transmembrane helix</keyword>
<proteinExistence type="predicted"/>
<evidence type="ECO:0000256" key="1">
    <source>
        <dbReference type="SAM" id="Phobius"/>
    </source>
</evidence>
<dbReference type="STRING" id="39492.ERS852540_02591"/>
<dbReference type="Proteomes" id="UP000095662">
    <property type="component" value="Unassembled WGS sequence"/>
</dbReference>
<keyword evidence="1" id="KW-0812">Transmembrane</keyword>
<dbReference type="GO" id="GO:0005886">
    <property type="term" value="C:plasma membrane"/>
    <property type="evidence" value="ECO:0007669"/>
    <property type="project" value="InterPro"/>
</dbReference>
<dbReference type="Pfam" id="PF09515">
    <property type="entry name" value="Thia_YuaJ"/>
    <property type="match status" value="1"/>
</dbReference>
<accession>A0A175A364</accession>